<dbReference type="HOGENOM" id="CLU_3107992_0_0_1"/>
<evidence type="ECO:0000313" key="1">
    <source>
        <dbReference type="EMBL" id="KIK31416.1"/>
    </source>
</evidence>
<dbReference type="Proteomes" id="UP000054485">
    <property type="component" value="Unassembled WGS sequence"/>
</dbReference>
<dbReference type="EMBL" id="KN837022">
    <property type="protein sequence ID" value="KIK31416.1"/>
    <property type="molecule type" value="Genomic_DNA"/>
</dbReference>
<name>A0A0C9ZQ58_9AGAM</name>
<sequence>MDEPLRSFVSEVAAALADGAEGLRLSPEIVPQTSLLVTILVFEFSTSDNYA</sequence>
<protein>
    <submittedName>
        <fullName evidence="1">Uncharacterized protein</fullName>
    </submittedName>
</protein>
<accession>A0A0C9ZQ58</accession>
<organism evidence="1 2">
    <name type="scientific">Suillus luteus UH-Slu-Lm8-n1</name>
    <dbReference type="NCBI Taxonomy" id="930992"/>
    <lineage>
        <taxon>Eukaryota</taxon>
        <taxon>Fungi</taxon>
        <taxon>Dikarya</taxon>
        <taxon>Basidiomycota</taxon>
        <taxon>Agaricomycotina</taxon>
        <taxon>Agaricomycetes</taxon>
        <taxon>Agaricomycetidae</taxon>
        <taxon>Boletales</taxon>
        <taxon>Suillineae</taxon>
        <taxon>Suillaceae</taxon>
        <taxon>Suillus</taxon>
    </lineage>
</organism>
<dbReference type="AlphaFoldDB" id="A0A0C9ZQ58"/>
<evidence type="ECO:0000313" key="2">
    <source>
        <dbReference type="Proteomes" id="UP000054485"/>
    </source>
</evidence>
<reference evidence="2" key="2">
    <citation type="submission" date="2015-01" db="EMBL/GenBank/DDBJ databases">
        <title>Evolutionary Origins and Diversification of the Mycorrhizal Mutualists.</title>
        <authorList>
            <consortium name="DOE Joint Genome Institute"/>
            <consortium name="Mycorrhizal Genomics Consortium"/>
            <person name="Kohler A."/>
            <person name="Kuo A."/>
            <person name="Nagy L.G."/>
            <person name="Floudas D."/>
            <person name="Copeland A."/>
            <person name="Barry K.W."/>
            <person name="Cichocki N."/>
            <person name="Veneault-Fourrey C."/>
            <person name="LaButti K."/>
            <person name="Lindquist E.A."/>
            <person name="Lipzen A."/>
            <person name="Lundell T."/>
            <person name="Morin E."/>
            <person name="Murat C."/>
            <person name="Riley R."/>
            <person name="Ohm R."/>
            <person name="Sun H."/>
            <person name="Tunlid A."/>
            <person name="Henrissat B."/>
            <person name="Grigoriev I.V."/>
            <person name="Hibbett D.S."/>
            <person name="Martin F."/>
        </authorList>
    </citation>
    <scope>NUCLEOTIDE SEQUENCE [LARGE SCALE GENOMIC DNA]</scope>
    <source>
        <strain evidence="2">UH-Slu-Lm8-n1</strain>
    </source>
</reference>
<gene>
    <name evidence="1" type="ORF">CY34DRAFT_19949</name>
</gene>
<reference evidence="1 2" key="1">
    <citation type="submission" date="2014-04" db="EMBL/GenBank/DDBJ databases">
        <authorList>
            <consortium name="DOE Joint Genome Institute"/>
            <person name="Kuo A."/>
            <person name="Ruytinx J."/>
            <person name="Rineau F."/>
            <person name="Colpaert J."/>
            <person name="Kohler A."/>
            <person name="Nagy L.G."/>
            <person name="Floudas D."/>
            <person name="Copeland A."/>
            <person name="Barry K.W."/>
            <person name="Cichocki N."/>
            <person name="Veneault-Fourrey C."/>
            <person name="LaButti K."/>
            <person name="Lindquist E.A."/>
            <person name="Lipzen A."/>
            <person name="Lundell T."/>
            <person name="Morin E."/>
            <person name="Murat C."/>
            <person name="Sun H."/>
            <person name="Tunlid A."/>
            <person name="Henrissat B."/>
            <person name="Grigoriev I.V."/>
            <person name="Hibbett D.S."/>
            <person name="Martin F."/>
            <person name="Nordberg H.P."/>
            <person name="Cantor M.N."/>
            <person name="Hua S.X."/>
        </authorList>
    </citation>
    <scope>NUCLEOTIDE SEQUENCE [LARGE SCALE GENOMIC DNA]</scope>
    <source>
        <strain evidence="1 2">UH-Slu-Lm8-n1</strain>
    </source>
</reference>
<dbReference type="InParanoid" id="A0A0C9ZQ58"/>
<proteinExistence type="predicted"/>
<keyword evidence="2" id="KW-1185">Reference proteome</keyword>